<protein>
    <submittedName>
        <fullName evidence="2">Uncharacterized protein</fullName>
    </submittedName>
</protein>
<name>A0A6G0QEE6_9STRA</name>
<sequence length="357" mass="39469">MENPARAQQVLLQNATDWVTKDEVFAKFCEDAAAVGGAGDQVDEPSAYTHAIDRLFSACKACMDRLNCLNPTEVESALKTMDQKLASLWEKSTRDVKEAEQALAEAKQMKENWTRKILELVRKRHEELVADGDSEASASLQSVVDVWEAVNVETQALLTSRTESEQRVKISAQALQAAKENFHLMKNSCEPRTASVTRATTALEAFIRMLTRWTCHYQKSKAKGGLQEEEKTLATHTEHFGDSAPIKKGDIERCICELIDVMQSSLQAIPQSVRLVLIREFKALQPELSGPVGDVVQKFVATIENAARGVSWQSSIHNMSLLRWREICLEAGCAMAPAGQGTEMEDADHKSGNGGCM</sequence>
<proteinExistence type="predicted"/>
<dbReference type="GO" id="GO:0005506">
    <property type="term" value="F:iron ion binding"/>
    <property type="evidence" value="ECO:0007669"/>
    <property type="project" value="InterPro"/>
</dbReference>
<dbReference type="EMBL" id="QXFY01003600">
    <property type="protein sequence ID" value="KAE9283650.1"/>
    <property type="molecule type" value="Genomic_DNA"/>
</dbReference>
<accession>A0A6G0QEE6</accession>
<dbReference type="PROSITE" id="PS51009">
    <property type="entry name" value="CYTCII"/>
    <property type="match status" value="1"/>
</dbReference>
<keyword evidence="1" id="KW-0175">Coiled coil</keyword>
<reference evidence="2 3" key="1">
    <citation type="submission" date="2018-09" db="EMBL/GenBank/DDBJ databases">
        <title>Genomic investigation of the strawberry pathogen Phytophthora fragariae indicates pathogenicity is determined by transcriptional variation in three key races.</title>
        <authorList>
            <person name="Adams T.M."/>
            <person name="Armitage A.D."/>
            <person name="Sobczyk M.K."/>
            <person name="Bates H.J."/>
            <person name="Dunwell J.M."/>
            <person name="Nellist C.F."/>
            <person name="Harrison R.J."/>
        </authorList>
    </citation>
    <scope>NUCLEOTIDE SEQUENCE [LARGE SCALE GENOMIC DNA]</scope>
    <source>
        <strain evidence="2 3">NOV-77</strain>
    </source>
</reference>
<dbReference type="GO" id="GO:0009055">
    <property type="term" value="F:electron transfer activity"/>
    <property type="evidence" value="ECO:0007669"/>
    <property type="project" value="InterPro"/>
</dbReference>
<organism evidence="2 3">
    <name type="scientific">Phytophthora fragariae</name>
    <dbReference type="NCBI Taxonomy" id="53985"/>
    <lineage>
        <taxon>Eukaryota</taxon>
        <taxon>Sar</taxon>
        <taxon>Stramenopiles</taxon>
        <taxon>Oomycota</taxon>
        <taxon>Peronosporomycetes</taxon>
        <taxon>Peronosporales</taxon>
        <taxon>Peronosporaceae</taxon>
        <taxon>Phytophthora</taxon>
    </lineage>
</organism>
<evidence type="ECO:0000256" key="1">
    <source>
        <dbReference type="SAM" id="Coils"/>
    </source>
</evidence>
<evidence type="ECO:0000313" key="3">
    <source>
        <dbReference type="Proteomes" id="UP000486351"/>
    </source>
</evidence>
<dbReference type="Proteomes" id="UP000486351">
    <property type="component" value="Unassembled WGS sequence"/>
</dbReference>
<evidence type="ECO:0000313" key="2">
    <source>
        <dbReference type="EMBL" id="KAE9283650.1"/>
    </source>
</evidence>
<feature type="coiled-coil region" evidence="1">
    <location>
        <begin position="89"/>
        <end position="123"/>
    </location>
</feature>
<dbReference type="InterPro" id="IPR002321">
    <property type="entry name" value="Cyt_c_II"/>
</dbReference>
<gene>
    <name evidence="2" type="ORF">PF008_g27352</name>
</gene>
<comment type="caution">
    <text evidence="2">The sequence shown here is derived from an EMBL/GenBank/DDBJ whole genome shotgun (WGS) entry which is preliminary data.</text>
</comment>
<dbReference type="GO" id="GO:0020037">
    <property type="term" value="F:heme binding"/>
    <property type="evidence" value="ECO:0007669"/>
    <property type="project" value="InterPro"/>
</dbReference>
<dbReference type="AlphaFoldDB" id="A0A6G0QEE6"/>